<reference evidence="1" key="3">
    <citation type="journal article" date="2018" name="BMC Genomics">
        <title>Whole genome sequencing and function prediction of 133 gut anaerobes isolated from chicken caecum in pure cultures.</title>
        <authorList>
            <person name="Medvecky M."/>
            <person name="Cejkova D."/>
            <person name="Polansky O."/>
            <person name="Karasova D."/>
            <person name="Kubasova T."/>
            <person name="Cizek A."/>
            <person name="Rychlik I."/>
        </authorList>
    </citation>
    <scope>NUCLEOTIDE SEQUENCE</scope>
    <source>
        <strain evidence="1">An144</strain>
    </source>
</reference>
<sequence length="72" mass="8569">MAGLKLWNYLRENVEVIDTKGRIYRGYVYDFVDEVDNEEEDEINIDLINRKFGAPLEITLYESQIKSIRILK</sequence>
<dbReference type="EMBL" id="NIBL01000001">
    <property type="protein sequence ID" value="OUZ19233.1"/>
    <property type="molecule type" value="Genomic_DNA"/>
</dbReference>
<evidence type="ECO:0008006" key="5">
    <source>
        <dbReference type="Google" id="ProtNLM"/>
    </source>
</evidence>
<organism evidence="1 3">
    <name type="scientific">Enterococcus cecorum</name>
    <dbReference type="NCBI Taxonomy" id="44008"/>
    <lineage>
        <taxon>Bacteria</taxon>
        <taxon>Bacillati</taxon>
        <taxon>Bacillota</taxon>
        <taxon>Bacilli</taxon>
        <taxon>Lactobacillales</taxon>
        <taxon>Enterococcaceae</taxon>
        <taxon>Enterococcus</taxon>
    </lineage>
</organism>
<evidence type="ECO:0000313" key="4">
    <source>
        <dbReference type="Proteomes" id="UP000196503"/>
    </source>
</evidence>
<reference evidence="2 4" key="2">
    <citation type="submission" date="2017-05" db="EMBL/GenBank/DDBJ databases">
        <title>The Genome Sequence of Enterococcus faecium 2D5_DIV0622.</title>
        <authorList>
            <consortium name="The Broad Institute Genomics Platform"/>
            <consortium name="The Broad Institute Genomic Center for Infectious Diseases"/>
            <person name="Earl A."/>
            <person name="Manson A."/>
            <person name="Schwartman J."/>
            <person name="Gilmore M."/>
            <person name="Abouelleil A."/>
            <person name="Cao P."/>
            <person name="Chapman S."/>
            <person name="Cusick C."/>
            <person name="Shea T."/>
            <person name="Young S."/>
            <person name="Neafsey D."/>
            <person name="Nusbaum C."/>
            <person name="Birren B."/>
        </authorList>
    </citation>
    <scope>NUCLEOTIDE SEQUENCE [LARGE SCALE GENOMIC DNA]</scope>
    <source>
        <strain evidence="2 4">2D5_DIV0622</strain>
    </source>
</reference>
<dbReference type="Proteomes" id="UP000196074">
    <property type="component" value="Unassembled WGS sequence"/>
</dbReference>
<dbReference type="RefSeq" id="WP_016252305.1">
    <property type="nucleotide sequence ID" value="NZ_CP010060.1"/>
</dbReference>
<name>A0A1Y4QW24_9ENTE</name>
<reference evidence="3" key="1">
    <citation type="submission" date="2017-04" db="EMBL/GenBank/DDBJ databases">
        <title>Function of individual gut microbiota members based on whole genome sequencing of pure cultures obtained from chicken caecum.</title>
        <authorList>
            <person name="Medvecky M."/>
            <person name="Cejkova D."/>
            <person name="Polansky O."/>
            <person name="Karasova D."/>
            <person name="Kubasova T."/>
            <person name="Cizek A."/>
            <person name="Rychlik I."/>
        </authorList>
    </citation>
    <scope>NUCLEOTIDE SEQUENCE [LARGE SCALE GENOMIC DNA]</scope>
    <source>
        <strain evidence="3">An144</strain>
    </source>
</reference>
<proteinExistence type="predicted"/>
<gene>
    <name evidence="2" type="ORF">A5869_000882</name>
    <name evidence="1" type="ORF">B5E88_09740</name>
</gene>
<dbReference type="AlphaFoldDB" id="A0A1Y4QW24"/>
<evidence type="ECO:0000313" key="1">
    <source>
        <dbReference type="EMBL" id="OUQ09546.1"/>
    </source>
</evidence>
<dbReference type="Proteomes" id="UP000196503">
    <property type="component" value="Unassembled WGS sequence"/>
</dbReference>
<comment type="caution">
    <text evidence="1">The sequence shown here is derived from an EMBL/GenBank/DDBJ whole genome shotgun (WGS) entry which is preliminary data.</text>
</comment>
<dbReference type="EMBL" id="NFLC01000021">
    <property type="protein sequence ID" value="OUQ09546.1"/>
    <property type="molecule type" value="Genomic_DNA"/>
</dbReference>
<evidence type="ECO:0000313" key="2">
    <source>
        <dbReference type="EMBL" id="OUZ19233.1"/>
    </source>
</evidence>
<evidence type="ECO:0000313" key="3">
    <source>
        <dbReference type="Proteomes" id="UP000196074"/>
    </source>
</evidence>
<dbReference type="GeneID" id="60871808"/>
<protein>
    <recommendedName>
        <fullName evidence="5">LSM domain-containing protein</fullName>
    </recommendedName>
</protein>
<accession>A0A1Y4QW24</accession>